<keyword evidence="2" id="KW-1133">Transmembrane helix</keyword>
<evidence type="ECO:0000313" key="3">
    <source>
        <dbReference type="EMBL" id="MCP1386254.1"/>
    </source>
</evidence>
<dbReference type="EMBL" id="JAMZEL010000020">
    <property type="protein sequence ID" value="MCP1386254.1"/>
    <property type="molecule type" value="Genomic_DNA"/>
</dbReference>
<keyword evidence="2" id="KW-0472">Membrane</keyword>
<gene>
    <name evidence="3" type="ORF">NCI00_27685</name>
</gene>
<evidence type="ECO:0000256" key="1">
    <source>
        <dbReference type="SAM" id="MobiDB-lite"/>
    </source>
</evidence>
<feature type="compositionally biased region" description="Low complexity" evidence="1">
    <location>
        <begin position="253"/>
        <end position="265"/>
    </location>
</feature>
<feature type="transmembrane region" description="Helical" evidence="2">
    <location>
        <begin position="200"/>
        <end position="221"/>
    </location>
</feature>
<comment type="caution">
    <text evidence="3">The sequence shown here is derived from an EMBL/GenBank/DDBJ whole genome shotgun (WGS) entry which is preliminary data.</text>
</comment>
<protein>
    <submittedName>
        <fullName evidence="3">Uncharacterized protein</fullName>
    </submittedName>
</protein>
<dbReference type="RefSeq" id="WP_253532992.1">
    <property type="nucleotide sequence ID" value="NZ_JAMZEL010000020.1"/>
</dbReference>
<dbReference type="Proteomes" id="UP001204772">
    <property type="component" value="Unassembled WGS sequence"/>
</dbReference>
<evidence type="ECO:0000256" key="2">
    <source>
        <dbReference type="SAM" id="Phobius"/>
    </source>
</evidence>
<feature type="region of interest" description="Disordered" evidence="1">
    <location>
        <begin position="243"/>
        <end position="265"/>
    </location>
</feature>
<organism evidence="3 4">
    <name type="scientific">Runella salmonicolor</name>
    <dbReference type="NCBI Taxonomy" id="2950278"/>
    <lineage>
        <taxon>Bacteria</taxon>
        <taxon>Pseudomonadati</taxon>
        <taxon>Bacteroidota</taxon>
        <taxon>Cytophagia</taxon>
        <taxon>Cytophagales</taxon>
        <taxon>Spirosomataceae</taxon>
        <taxon>Runella</taxon>
    </lineage>
</organism>
<proteinExistence type="predicted"/>
<reference evidence="3 4" key="1">
    <citation type="submission" date="2022-06" db="EMBL/GenBank/DDBJ databases">
        <title>Runella sp. S5 genome sequencing.</title>
        <authorList>
            <person name="Park S."/>
        </authorList>
    </citation>
    <scope>NUCLEOTIDE SEQUENCE [LARGE SCALE GENOMIC DNA]</scope>
    <source>
        <strain evidence="3 4">S5</strain>
    </source>
</reference>
<evidence type="ECO:0000313" key="4">
    <source>
        <dbReference type="Proteomes" id="UP001204772"/>
    </source>
</evidence>
<keyword evidence="4" id="KW-1185">Reference proteome</keyword>
<accession>A0ABT1FWX4</accession>
<keyword evidence="2" id="KW-0812">Transmembrane</keyword>
<sequence>MSIWILGWALLGAAFGWKAWRERTQHATNTTQVPVSIATLLQGKNDSTWLLLPRRGSQVAVLRTTTKTLQLGTMGEQWIGYQNDTLLHIARPTELIRWKRTLTQWLANPAVADTNLQWAEARQKLTDFVADTEVPMTKVQDADLLLFHRLVSKVSSLQKRKRSTYLLDRAFFTGELATLSIPSDQRLNVQFSPSSPFSPALWYGLVGFCWLLMALGIGFWAKSRLQFTVDSLEVQADDMEVVNEAASESQAQTPPTSDPLSPTSDLLPPNADLLPLTSDHTLTYLKKFYQRYGKFFEKLQQMSIPPTPDERAWTVRQLTEMALHAHSLAYAANIGQTQLLDQKPNGQLLLHDKSLQALLDTAQVRPLSTDPYETEVKYRVLYAILKDLNVRELDVALENSVAIPQK</sequence>
<name>A0ABT1FWX4_9BACT</name>